<name>A0ABY0IPE4_9RHOO</name>
<gene>
    <name evidence="2" type="ORF">EV678_0236</name>
</gene>
<dbReference type="Proteomes" id="UP000292136">
    <property type="component" value="Unassembled WGS sequence"/>
</dbReference>
<dbReference type="Pfam" id="PF00581">
    <property type="entry name" value="Rhodanese"/>
    <property type="match status" value="1"/>
</dbReference>
<dbReference type="SUPFAM" id="SSF52821">
    <property type="entry name" value="Rhodanese/Cell cycle control phosphatase"/>
    <property type="match status" value="1"/>
</dbReference>
<organism evidence="2 3">
    <name type="scientific">Azospira oryzae</name>
    <dbReference type="NCBI Taxonomy" id="146939"/>
    <lineage>
        <taxon>Bacteria</taxon>
        <taxon>Pseudomonadati</taxon>
        <taxon>Pseudomonadota</taxon>
        <taxon>Betaproteobacteria</taxon>
        <taxon>Rhodocyclales</taxon>
        <taxon>Rhodocyclaceae</taxon>
        <taxon>Azospira</taxon>
    </lineage>
</organism>
<reference evidence="2 3" key="1">
    <citation type="submission" date="2019-02" db="EMBL/GenBank/DDBJ databases">
        <title>Genomic Encyclopedia of Type Strains, Phase IV (KMG-IV): sequencing the most valuable type-strain genomes for metagenomic binning, comparative biology and taxonomic classification.</title>
        <authorList>
            <person name="Goeker M."/>
        </authorList>
    </citation>
    <scope>NUCLEOTIDE SEQUENCE [LARGE SCALE GENOMIC DNA]</scope>
    <source>
        <strain evidence="2 3">DSM 21223</strain>
    </source>
</reference>
<evidence type="ECO:0000313" key="2">
    <source>
        <dbReference type="EMBL" id="RZT89451.1"/>
    </source>
</evidence>
<dbReference type="InterPro" id="IPR001763">
    <property type="entry name" value="Rhodanese-like_dom"/>
</dbReference>
<accession>A0ABY0IPE4</accession>
<proteinExistence type="predicted"/>
<dbReference type="PROSITE" id="PS50206">
    <property type="entry name" value="RHODANESE_3"/>
    <property type="match status" value="1"/>
</dbReference>
<dbReference type="PANTHER" id="PTHR44086">
    <property type="entry name" value="THIOSULFATE SULFURTRANSFERASE RDL2, MITOCHONDRIAL-RELATED"/>
    <property type="match status" value="1"/>
</dbReference>
<dbReference type="EMBL" id="SHKM01000001">
    <property type="protein sequence ID" value="RZT89451.1"/>
    <property type="molecule type" value="Genomic_DNA"/>
</dbReference>
<evidence type="ECO:0000313" key="3">
    <source>
        <dbReference type="Proteomes" id="UP000292136"/>
    </source>
</evidence>
<dbReference type="SMART" id="SM00450">
    <property type="entry name" value="RHOD"/>
    <property type="match status" value="1"/>
</dbReference>
<dbReference type="CDD" id="cd01522">
    <property type="entry name" value="RHOD_1"/>
    <property type="match status" value="1"/>
</dbReference>
<dbReference type="RefSeq" id="WP_235832385.1">
    <property type="nucleotide sequence ID" value="NZ_SHKM01000001.1"/>
</dbReference>
<evidence type="ECO:0000259" key="1">
    <source>
        <dbReference type="PROSITE" id="PS50206"/>
    </source>
</evidence>
<keyword evidence="3" id="KW-1185">Reference proteome</keyword>
<dbReference type="InterPro" id="IPR036873">
    <property type="entry name" value="Rhodanese-like_dom_sf"/>
</dbReference>
<protein>
    <submittedName>
        <fullName evidence="2">Rhodanese-related sulfurtransferase</fullName>
    </submittedName>
</protein>
<dbReference type="PANTHER" id="PTHR44086:SF10">
    <property type="entry name" value="THIOSULFATE SULFURTRANSFERASE_RHODANESE-LIKE DOMAIN-CONTAINING PROTEIN 3"/>
    <property type="match status" value="1"/>
</dbReference>
<dbReference type="Gene3D" id="3.40.250.10">
    <property type="entry name" value="Rhodanese-like domain"/>
    <property type="match status" value="1"/>
</dbReference>
<sequence length="257" mass="27881">MPLYLVQGHPAAARCADLGERLARIHRGRPGALLDLRADMAVPRLEALIEAQDGIDARAVLALGSLASYGVHELPSGPGSGPGAQVLPGPPVGAANTVSMQGGKNGEESTMEDELILARAHARGVAERLAYAGALTPEEAWLLLKLRSDACLLDVRSEAERELVGAIPGAREVEFMRYPDWEENPDFVAQVRREVATQALVLLICRSGQRSHRAAELLRQAGYRQVYNVLEGFEGAKDAQGRRTLNGWRQRGLPWQQ</sequence>
<comment type="caution">
    <text evidence="2">The sequence shown here is derived from an EMBL/GenBank/DDBJ whole genome shotgun (WGS) entry which is preliminary data.</text>
</comment>
<feature type="domain" description="Rhodanese" evidence="1">
    <location>
        <begin position="146"/>
        <end position="245"/>
    </location>
</feature>